<name>A0A8B2P0Y9_9HYPH</name>
<dbReference type="NCBIfam" id="TIGR00738">
    <property type="entry name" value="rrf2_super"/>
    <property type="match status" value="1"/>
</dbReference>
<organism evidence="2 3">
    <name type="scientific">Acuticoccus sediminis</name>
    <dbReference type="NCBI Taxonomy" id="2184697"/>
    <lineage>
        <taxon>Bacteria</taxon>
        <taxon>Pseudomonadati</taxon>
        <taxon>Pseudomonadota</taxon>
        <taxon>Alphaproteobacteria</taxon>
        <taxon>Hyphomicrobiales</taxon>
        <taxon>Amorphaceae</taxon>
        <taxon>Acuticoccus</taxon>
    </lineage>
</organism>
<dbReference type="InterPro" id="IPR036390">
    <property type="entry name" value="WH_DNA-bd_sf"/>
</dbReference>
<comment type="caution">
    <text evidence="2">The sequence shown here is derived from an EMBL/GenBank/DDBJ whole genome shotgun (WGS) entry which is preliminary data.</text>
</comment>
<dbReference type="OrthoDB" id="9802344at2"/>
<proteinExistence type="predicted"/>
<dbReference type="AlphaFoldDB" id="A0A8B2P0Y9"/>
<dbReference type="RefSeq" id="WP_111345172.1">
    <property type="nucleotide sequence ID" value="NZ_JAIWKD010000002.1"/>
</dbReference>
<dbReference type="GO" id="GO:0003700">
    <property type="term" value="F:DNA-binding transcription factor activity"/>
    <property type="evidence" value="ECO:0007669"/>
    <property type="project" value="TreeGrafter"/>
</dbReference>
<sequence>MISQKAQYALKALVVLARLEPGEAITTVQIAEKRDIPRKFLEQILLELKRHGLVASKRGRDGGYMLLRSADKITFGEVLRIVDGPLAPLPCLSKVAYRRCEGCTDEESCEVRRVFKLVTSATRAVLDRATIEDAITTDDDDLAQFMVSAAA</sequence>
<keyword evidence="3" id="KW-1185">Reference proteome</keyword>
<dbReference type="PANTHER" id="PTHR33221">
    <property type="entry name" value="WINGED HELIX-TURN-HELIX TRANSCRIPTIONAL REGULATOR, RRF2 FAMILY"/>
    <property type="match status" value="1"/>
</dbReference>
<accession>A0A8B2P0Y9</accession>
<dbReference type="PROSITE" id="PS01332">
    <property type="entry name" value="HTH_RRF2_1"/>
    <property type="match status" value="1"/>
</dbReference>
<dbReference type="GO" id="GO:0003677">
    <property type="term" value="F:DNA binding"/>
    <property type="evidence" value="ECO:0007669"/>
    <property type="project" value="UniProtKB-KW"/>
</dbReference>
<dbReference type="SUPFAM" id="SSF46785">
    <property type="entry name" value="Winged helix' DNA-binding domain"/>
    <property type="match status" value="1"/>
</dbReference>
<keyword evidence="1" id="KW-0238">DNA-binding</keyword>
<dbReference type="EMBL" id="QHHQ01000002">
    <property type="protein sequence ID" value="RAI01937.1"/>
    <property type="molecule type" value="Genomic_DNA"/>
</dbReference>
<dbReference type="Pfam" id="PF02082">
    <property type="entry name" value="Rrf2"/>
    <property type="match status" value="1"/>
</dbReference>
<reference evidence="2 3" key="1">
    <citation type="submission" date="2018-05" db="EMBL/GenBank/DDBJ databases">
        <title>Acuticoccus sediminis sp. nov., isolated from deep-sea sediment of Indian Ocean.</title>
        <authorList>
            <person name="Liu X."/>
            <person name="Lai Q."/>
            <person name="Du Y."/>
            <person name="Sun F."/>
            <person name="Zhang X."/>
            <person name="Wang S."/>
            <person name="Shao Z."/>
        </authorList>
    </citation>
    <scope>NUCLEOTIDE SEQUENCE [LARGE SCALE GENOMIC DNA]</scope>
    <source>
        <strain evidence="2 3">PTG4-2</strain>
    </source>
</reference>
<dbReference type="InterPro" id="IPR036388">
    <property type="entry name" value="WH-like_DNA-bd_sf"/>
</dbReference>
<dbReference type="GO" id="GO:0005829">
    <property type="term" value="C:cytosol"/>
    <property type="evidence" value="ECO:0007669"/>
    <property type="project" value="TreeGrafter"/>
</dbReference>
<dbReference type="PROSITE" id="PS51197">
    <property type="entry name" value="HTH_RRF2_2"/>
    <property type="match status" value="1"/>
</dbReference>
<dbReference type="InterPro" id="IPR000944">
    <property type="entry name" value="Tscrpt_reg_Rrf2"/>
</dbReference>
<dbReference type="Proteomes" id="UP000249590">
    <property type="component" value="Unassembled WGS sequence"/>
</dbReference>
<dbReference type="Gene3D" id="1.10.10.10">
    <property type="entry name" value="Winged helix-like DNA-binding domain superfamily/Winged helix DNA-binding domain"/>
    <property type="match status" value="1"/>
</dbReference>
<protein>
    <submittedName>
        <fullName evidence="2">Transcriptional regulator</fullName>
    </submittedName>
</protein>
<evidence type="ECO:0000313" key="3">
    <source>
        <dbReference type="Proteomes" id="UP000249590"/>
    </source>
</evidence>
<evidence type="ECO:0000313" key="2">
    <source>
        <dbReference type="EMBL" id="RAI01937.1"/>
    </source>
</evidence>
<gene>
    <name evidence="2" type="ORF">DLJ53_11135</name>
</gene>
<evidence type="ECO:0000256" key="1">
    <source>
        <dbReference type="ARBA" id="ARBA00023125"/>
    </source>
</evidence>
<dbReference type="InterPro" id="IPR030489">
    <property type="entry name" value="TR_Rrf2-type_CS"/>
</dbReference>
<dbReference type="PANTHER" id="PTHR33221:SF5">
    <property type="entry name" value="HTH-TYPE TRANSCRIPTIONAL REGULATOR ISCR"/>
    <property type="match status" value="1"/>
</dbReference>